<evidence type="ECO:0000313" key="3">
    <source>
        <dbReference type="EMBL" id="CAG8555371.1"/>
    </source>
</evidence>
<feature type="transmembrane region" description="Helical" evidence="2">
    <location>
        <begin position="248"/>
        <end position="270"/>
    </location>
</feature>
<gene>
    <name evidence="3" type="ORF">DEBURN_LOCUS7311</name>
</gene>
<feature type="compositionally biased region" description="Polar residues" evidence="1">
    <location>
        <begin position="373"/>
        <end position="382"/>
    </location>
</feature>
<dbReference type="AlphaFoldDB" id="A0A9N9B6T1"/>
<proteinExistence type="predicted"/>
<organism evidence="3 4">
    <name type="scientific">Diversispora eburnea</name>
    <dbReference type="NCBI Taxonomy" id="1213867"/>
    <lineage>
        <taxon>Eukaryota</taxon>
        <taxon>Fungi</taxon>
        <taxon>Fungi incertae sedis</taxon>
        <taxon>Mucoromycota</taxon>
        <taxon>Glomeromycotina</taxon>
        <taxon>Glomeromycetes</taxon>
        <taxon>Diversisporales</taxon>
        <taxon>Diversisporaceae</taxon>
        <taxon>Diversispora</taxon>
    </lineage>
</organism>
<reference evidence="3" key="1">
    <citation type="submission" date="2021-06" db="EMBL/GenBank/DDBJ databases">
        <authorList>
            <person name="Kallberg Y."/>
            <person name="Tangrot J."/>
            <person name="Rosling A."/>
        </authorList>
    </citation>
    <scope>NUCLEOTIDE SEQUENCE</scope>
    <source>
        <strain evidence="3">AZ414A</strain>
    </source>
</reference>
<feature type="transmembrane region" description="Helical" evidence="2">
    <location>
        <begin position="184"/>
        <end position="207"/>
    </location>
</feature>
<accession>A0A9N9B6T1</accession>
<dbReference type="OrthoDB" id="2131431at2759"/>
<comment type="caution">
    <text evidence="3">The sequence shown here is derived from an EMBL/GenBank/DDBJ whole genome shotgun (WGS) entry which is preliminary data.</text>
</comment>
<protein>
    <submittedName>
        <fullName evidence="3">10005_t:CDS:1</fullName>
    </submittedName>
</protein>
<feature type="transmembrane region" description="Helical" evidence="2">
    <location>
        <begin position="127"/>
        <end position="147"/>
    </location>
</feature>
<keyword evidence="2" id="KW-0472">Membrane</keyword>
<keyword evidence="2" id="KW-1133">Transmembrane helix</keyword>
<dbReference type="Proteomes" id="UP000789706">
    <property type="component" value="Unassembled WGS sequence"/>
</dbReference>
<name>A0A9N9B6T1_9GLOM</name>
<dbReference type="EMBL" id="CAJVPK010000863">
    <property type="protein sequence ID" value="CAG8555371.1"/>
    <property type="molecule type" value="Genomic_DNA"/>
</dbReference>
<keyword evidence="4" id="KW-1185">Reference proteome</keyword>
<evidence type="ECO:0000256" key="2">
    <source>
        <dbReference type="SAM" id="Phobius"/>
    </source>
</evidence>
<evidence type="ECO:0000313" key="4">
    <source>
        <dbReference type="Proteomes" id="UP000789706"/>
    </source>
</evidence>
<feature type="region of interest" description="Disordered" evidence="1">
    <location>
        <begin position="373"/>
        <end position="396"/>
    </location>
</feature>
<sequence length="424" mass="48472">MNNANIEILCPSDDALRNNECFCDWRVQIKGCPSEENFLQDLYITNTVMCFLVFLMITALLIWRTSVKGQRLIARDTYNEMGILRPRPLECFLLLNMFHICARLLYSVCLLSDYLPNNLLKELFHDVTFTISLASLALYLIGLIYTIPRSHTMPRRLNSYTRPYNSSEDIKEVWVPLPIMVDSFGFFVLLGPIVSLNALAIISGFYMDKGNSKIANFWITIHYETKETSRENPTKLKSLKQGLKKLRLVLAILLCVLLFFATSSLLFGLFRTFLLTSPFISRALAACWILIVPMMNVIIVTILAIETNNKEPIHILRQSQLLDDDYPIQIPVRPSKFHQNSESINSNSDTISPIALTTIKLKRTNDDNSDLNYISPSHSQTHTHSRAESWKQNNNTSEDAYASLDVIVPEPSFSPKEQFFSPKQ</sequence>
<keyword evidence="2" id="KW-0812">Transmembrane</keyword>
<feature type="transmembrane region" description="Helical" evidence="2">
    <location>
        <begin position="282"/>
        <end position="305"/>
    </location>
</feature>
<feature type="transmembrane region" description="Helical" evidence="2">
    <location>
        <begin position="43"/>
        <end position="63"/>
    </location>
</feature>
<evidence type="ECO:0000256" key="1">
    <source>
        <dbReference type="SAM" id="MobiDB-lite"/>
    </source>
</evidence>
<feature type="transmembrane region" description="Helical" evidence="2">
    <location>
        <begin position="91"/>
        <end position="115"/>
    </location>
</feature>